<name>A0A0D7AQ81_9AGAR</name>
<dbReference type="EMBL" id="KN881581">
    <property type="protein sequence ID" value="KIY54035.1"/>
    <property type="molecule type" value="Genomic_DNA"/>
</dbReference>
<dbReference type="OrthoDB" id="3251205at2759"/>
<accession>A0A0D7AQ81</accession>
<organism evidence="1 2">
    <name type="scientific">Fistulina hepatica ATCC 64428</name>
    <dbReference type="NCBI Taxonomy" id="1128425"/>
    <lineage>
        <taxon>Eukaryota</taxon>
        <taxon>Fungi</taxon>
        <taxon>Dikarya</taxon>
        <taxon>Basidiomycota</taxon>
        <taxon>Agaricomycotina</taxon>
        <taxon>Agaricomycetes</taxon>
        <taxon>Agaricomycetidae</taxon>
        <taxon>Agaricales</taxon>
        <taxon>Fistulinaceae</taxon>
        <taxon>Fistulina</taxon>
    </lineage>
</organism>
<dbReference type="AlphaFoldDB" id="A0A0D7AQ81"/>
<keyword evidence="2" id="KW-1185">Reference proteome</keyword>
<dbReference type="Pfam" id="PF18758">
    <property type="entry name" value="KDZ"/>
    <property type="match status" value="1"/>
</dbReference>
<evidence type="ECO:0000313" key="1">
    <source>
        <dbReference type="EMBL" id="KIY54035.1"/>
    </source>
</evidence>
<proteinExistence type="predicted"/>
<dbReference type="PANTHER" id="PTHR33096">
    <property type="entry name" value="CXC2 DOMAIN-CONTAINING PROTEIN"/>
    <property type="match status" value="1"/>
</dbReference>
<evidence type="ECO:0000313" key="2">
    <source>
        <dbReference type="Proteomes" id="UP000054144"/>
    </source>
</evidence>
<dbReference type="PANTHER" id="PTHR33096:SF1">
    <property type="entry name" value="CXC1-LIKE CYSTEINE CLUSTER ASSOCIATED WITH KDZ TRANSPOSASES DOMAIN-CONTAINING PROTEIN"/>
    <property type="match status" value="1"/>
</dbReference>
<reference evidence="1 2" key="1">
    <citation type="journal article" date="2015" name="Fungal Genet. Biol.">
        <title>Evolution of novel wood decay mechanisms in Agaricales revealed by the genome sequences of Fistulina hepatica and Cylindrobasidium torrendii.</title>
        <authorList>
            <person name="Floudas D."/>
            <person name="Held B.W."/>
            <person name="Riley R."/>
            <person name="Nagy L.G."/>
            <person name="Koehler G."/>
            <person name="Ransdell A.S."/>
            <person name="Younus H."/>
            <person name="Chow J."/>
            <person name="Chiniquy J."/>
            <person name="Lipzen A."/>
            <person name="Tritt A."/>
            <person name="Sun H."/>
            <person name="Haridas S."/>
            <person name="LaButti K."/>
            <person name="Ohm R.A."/>
            <person name="Kues U."/>
            <person name="Blanchette R.A."/>
            <person name="Grigoriev I.V."/>
            <person name="Minto R.E."/>
            <person name="Hibbett D.S."/>
        </authorList>
    </citation>
    <scope>NUCLEOTIDE SEQUENCE [LARGE SCALE GENOMIC DNA]</scope>
    <source>
        <strain evidence="1 2">ATCC 64428</strain>
    </source>
</reference>
<sequence length="164" mass="18319">MGQDIVGQVDACVERWHAASPDAKKRMVELFAVAGVFLTLCRHGHVLVICDMVHSGELMKYPIANVNYVIDTYGEDIGQGYDIICAFMKTLHQSSITEKVKNSHLVGVVPSFHGHAHSRDCQVDWHPQYVKGVGMEHFKGSEHFFSRSNELAATTCTCTPFHCR</sequence>
<protein>
    <submittedName>
        <fullName evidence="1">Uncharacterized protein</fullName>
    </submittedName>
</protein>
<dbReference type="Proteomes" id="UP000054144">
    <property type="component" value="Unassembled WGS sequence"/>
</dbReference>
<dbReference type="InterPro" id="IPR040521">
    <property type="entry name" value="KDZ"/>
</dbReference>
<gene>
    <name evidence="1" type="ORF">FISHEDRAFT_32180</name>
</gene>